<keyword evidence="4" id="KW-0677">Repeat</keyword>
<feature type="region of interest" description="Disordered" evidence="10">
    <location>
        <begin position="397"/>
        <end position="427"/>
    </location>
</feature>
<dbReference type="FunFam" id="3.30.160.60:FF:000041">
    <property type="entry name" value="Zinc finger protein ZIC 1"/>
    <property type="match status" value="1"/>
</dbReference>
<evidence type="ECO:0000259" key="11">
    <source>
        <dbReference type="PROSITE" id="PS50157"/>
    </source>
</evidence>
<keyword evidence="7" id="KW-0238">DNA-binding</keyword>
<dbReference type="GO" id="GO:0005634">
    <property type="term" value="C:nucleus"/>
    <property type="evidence" value="ECO:0007669"/>
    <property type="project" value="UniProtKB-SubCell"/>
</dbReference>
<dbReference type="PANTHER" id="PTHR45718">
    <property type="entry name" value="TRANSCRIPTIONAL ACTIVATOR CUBITUS INTERRUPTUS"/>
    <property type="match status" value="1"/>
</dbReference>
<protein>
    <submittedName>
        <fullName evidence="12">Zinc finger protein Ssu-Zic</fullName>
    </submittedName>
</protein>
<dbReference type="Pfam" id="PF18366">
    <property type="entry name" value="zf_ZIC"/>
    <property type="match status" value="1"/>
</dbReference>
<evidence type="ECO:0000256" key="6">
    <source>
        <dbReference type="ARBA" id="ARBA00022833"/>
    </source>
</evidence>
<evidence type="ECO:0000256" key="7">
    <source>
        <dbReference type="ARBA" id="ARBA00023125"/>
    </source>
</evidence>
<sequence length="448" mass="49502">MELSQRGASTLGHYPNPPAARFLDHIGSTPSPNPPRYMEHLSSPAGAYNTQNHLPPPSLSYGPGAGASRASSHSDYGSASGSDFLSGYRSSVDDSSVLSSPQPPAPTPQVPPPPSLSMMTDTSTNIGRTHCMFASGAMHHNSEPSARFHSSNHGYPPVNPNNSYYPLSHHEPPPMSPHSHYPPPPKFPKSEYLDVKPPFTPSAYPPSPYDYYSNPYGYMHVGYQTHGNFRQPLSQVISCMWIDSTTKGKPCGKQFFVMMDIVQHLAEDHVGINESTEHICYWKDCPRSGMAFKAKYKLINHLRVHTGEKPFPCPFPGCGKLFARSENLKIHKRTHTGERPFVCEFAGCGRRFANSSDRKKHSHVHTSDKPYICKVEGCNKTYTHPSSLRKHMKLHGKQDSLKQENKLNSVETEQDSESEHSVNAAPVRSTITLTSDAEGSSSLHGVPW</sequence>
<feature type="domain" description="C2H2-type" evidence="11">
    <location>
        <begin position="311"/>
        <end position="340"/>
    </location>
</feature>
<gene>
    <name evidence="12" type="primary">Ssu-Zic</name>
</gene>
<dbReference type="EMBL" id="AB231883">
    <property type="protein sequence ID" value="BAE94144.1"/>
    <property type="molecule type" value="mRNA"/>
</dbReference>
<evidence type="ECO:0000256" key="9">
    <source>
        <dbReference type="PROSITE-ProRule" id="PRU00042"/>
    </source>
</evidence>
<dbReference type="SMART" id="SM00355">
    <property type="entry name" value="ZnF_C2H2"/>
    <property type="match status" value="4"/>
</dbReference>
<dbReference type="PROSITE" id="PS50157">
    <property type="entry name" value="ZINC_FINGER_C2H2_2"/>
    <property type="match status" value="4"/>
</dbReference>
<feature type="domain" description="C2H2-type" evidence="11">
    <location>
        <begin position="341"/>
        <end position="370"/>
    </location>
</feature>
<evidence type="ECO:0000256" key="3">
    <source>
        <dbReference type="ARBA" id="ARBA00022723"/>
    </source>
</evidence>
<evidence type="ECO:0000256" key="8">
    <source>
        <dbReference type="ARBA" id="ARBA00023242"/>
    </source>
</evidence>
<feature type="region of interest" description="Disordered" evidence="10">
    <location>
        <begin position="1"/>
        <end position="123"/>
    </location>
</feature>
<dbReference type="FunFam" id="3.30.160.60:FF:000031">
    <property type="entry name" value="GLI family zinc finger 3"/>
    <property type="match status" value="1"/>
</dbReference>
<keyword evidence="5 9" id="KW-0863">Zinc-finger</keyword>
<evidence type="ECO:0000313" key="12">
    <source>
        <dbReference type="EMBL" id="BAE94144.1"/>
    </source>
</evidence>
<dbReference type="Pfam" id="PF23561">
    <property type="entry name" value="zf-C2H2_15"/>
    <property type="match status" value="1"/>
</dbReference>
<feature type="domain" description="C2H2-type" evidence="11">
    <location>
        <begin position="283"/>
        <end position="310"/>
    </location>
</feature>
<dbReference type="InterPro" id="IPR036236">
    <property type="entry name" value="Znf_C2H2_sf"/>
</dbReference>
<dbReference type="InterPro" id="IPR056436">
    <property type="entry name" value="Znf-C2H2_ZIC1-5/GLI1-3-like"/>
</dbReference>
<keyword evidence="6" id="KW-0862">Zinc</keyword>
<dbReference type="Pfam" id="PF00096">
    <property type="entry name" value="zf-C2H2"/>
    <property type="match status" value="2"/>
</dbReference>
<evidence type="ECO:0000256" key="5">
    <source>
        <dbReference type="ARBA" id="ARBA00022771"/>
    </source>
</evidence>
<dbReference type="GO" id="GO:0000981">
    <property type="term" value="F:DNA-binding transcription factor activity, RNA polymerase II-specific"/>
    <property type="evidence" value="ECO:0007669"/>
    <property type="project" value="TreeGrafter"/>
</dbReference>
<dbReference type="FunFam" id="3.30.160.60:FF:000039">
    <property type="entry name" value="Zinc finger protein ZIC 1"/>
    <property type="match status" value="1"/>
</dbReference>
<dbReference type="FunFam" id="3.30.160.60:FF:000035">
    <property type="entry name" value="Zinc finger protein ZIC 1"/>
    <property type="match status" value="1"/>
</dbReference>
<dbReference type="SUPFAM" id="SSF57667">
    <property type="entry name" value="beta-beta-alpha zinc fingers"/>
    <property type="match status" value="2"/>
</dbReference>
<keyword evidence="8" id="KW-0539">Nucleus</keyword>
<evidence type="ECO:0000256" key="10">
    <source>
        <dbReference type="SAM" id="MobiDB-lite"/>
    </source>
</evidence>
<feature type="compositionally biased region" description="Pro residues" evidence="10">
    <location>
        <begin position="101"/>
        <end position="115"/>
    </location>
</feature>
<dbReference type="InterPro" id="IPR041643">
    <property type="entry name" value="Znf_ZIC"/>
</dbReference>
<dbReference type="PANTHER" id="PTHR45718:SF8">
    <property type="entry name" value="GLIS FAMILY ZINC FINGER 2"/>
    <property type="match status" value="1"/>
</dbReference>
<evidence type="ECO:0000256" key="4">
    <source>
        <dbReference type="ARBA" id="ARBA00022737"/>
    </source>
</evidence>
<proteinExistence type="evidence at transcript level"/>
<evidence type="ECO:0000256" key="2">
    <source>
        <dbReference type="ARBA" id="ARBA00010831"/>
    </source>
</evidence>
<dbReference type="InterPro" id="IPR013087">
    <property type="entry name" value="Znf_C2H2_type"/>
</dbReference>
<keyword evidence="3" id="KW-0479">Metal-binding</keyword>
<reference evidence="12" key="1">
    <citation type="journal article" date="2006" name="Genomics">
        <title>A wide-range phylogenetic analysis of Zic proteins: implications for correlations between protein structure conservation and body plan complexity.</title>
        <authorList>
            <person name="Aruga J."/>
            <person name="Kamiya A."/>
            <person name="Takahashi H."/>
            <person name="Fujimi T.J."/>
            <person name="Shimizu Y."/>
            <person name="Ohkawa K."/>
            <person name="Yazawa S."/>
            <person name="Umesono Y."/>
            <person name="Noguchi H."/>
            <person name="Shimizu T."/>
            <person name="Saitou N."/>
            <person name="Mikoshiba K."/>
            <person name="Sakaki Y."/>
            <person name="Agata K."/>
            <person name="Toyoda A."/>
        </authorList>
    </citation>
    <scope>NUCLEOTIDE SEQUENCE</scope>
</reference>
<organism evidence="12">
    <name type="scientific">Scolionema suvaense</name>
    <dbReference type="NCBI Taxonomy" id="340365"/>
    <lineage>
        <taxon>Eukaryota</taxon>
        <taxon>Metazoa</taxon>
        <taxon>Cnidaria</taxon>
        <taxon>Hydrozoa</taxon>
        <taxon>Trachylinae</taxon>
        <taxon>Limnomedusae</taxon>
        <taxon>Olindiidae</taxon>
        <taxon>Scolionema</taxon>
    </lineage>
</organism>
<feature type="domain" description="C2H2-type" evidence="11">
    <location>
        <begin position="371"/>
        <end position="400"/>
    </location>
</feature>
<dbReference type="InterPro" id="IPR043359">
    <property type="entry name" value="GLI-like"/>
</dbReference>
<dbReference type="Gene3D" id="3.30.160.60">
    <property type="entry name" value="Classic Zinc Finger"/>
    <property type="match status" value="4"/>
</dbReference>
<dbReference type="AlphaFoldDB" id="Q1JV14"/>
<comment type="subcellular location">
    <subcellularLocation>
        <location evidence="1">Nucleus</location>
    </subcellularLocation>
</comment>
<comment type="similarity">
    <text evidence="2">Belongs to the GLI C2H2-type zinc-finger protein family.</text>
</comment>
<name>Q1JV14_9CNID</name>
<evidence type="ECO:0000256" key="1">
    <source>
        <dbReference type="ARBA" id="ARBA00004123"/>
    </source>
</evidence>
<dbReference type="GO" id="GO:0008270">
    <property type="term" value="F:zinc ion binding"/>
    <property type="evidence" value="ECO:0007669"/>
    <property type="project" value="UniProtKB-KW"/>
</dbReference>
<dbReference type="PROSITE" id="PS00028">
    <property type="entry name" value="ZINC_FINGER_C2H2_1"/>
    <property type="match status" value="3"/>
</dbReference>
<dbReference type="EMBL" id="AB231882">
    <property type="protein sequence ID" value="BAE94143.1"/>
    <property type="molecule type" value="Genomic_DNA"/>
</dbReference>
<accession>Q1JV14</accession>
<feature type="compositionally biased region" description="Low complexity" evidence="10">
    <location>
        <begin position="67"/>
        <end position="83"/>
    </location>
</feature>
<dbReference type="GO" id="GO:0000978">
    <property type="term" value="F:RNA polymerase II cis-regulatory region sequence-specific DNA binding"/>
    <property type="evidence" value="ECO:0007669"/>
    <property type="project" value="TreeGrafter"/>
</dbReference>